<comment type="caution">
    <text evidence="2">The sequence shown here is derived from an EMBL/GenBank/DDBJ whole genome shotgun (WGS) entry which is preliminary data.</text>
</comment>
<dbReference type="RefSeq" id="WP_183695216.1">
    <property type="nucleotide sequence ID" value="NZ_JACICA010000003.1"/>
</dbReference>
<organism evidence="2 3">
    <name type="scientific">Alloprevotella rava</name>
    <dbReference type="NCBI Taxonomy" id="671218"/>
    <lineage>
        <taxon>Bacteria</taxon>
        <taxon>Pseudomonadati</taxon>
        <taxon>Bacteroidota</taxon>
        <taxon>Bacteroidia</taxon>
        <taxon>Bacteroidales</taxon>
        <taxon>Prevotellaceae</taxon>
        <taxon>Alloprevotella</taxon>
    </lineage>
</organism>
<feature type="region of interest" description="Disordered" evidence="1">
    <location>
        <begin position="38"/>
        <end position="70"/>
    </location>
</feature>
<sequence length="70" mass="7575">MNNYIKPEIKVVPITLENSILTGSISVGISEDPATGPALSKGNNFFGDDDEEEDEGYAAPICRSKSLWDD</sequence>
<accession>A0A7W5YFN9</accession>
<dbReference type="Proteomes" id="UP000541425">
    <property type="component" value="Unassembled WGS sequence"/>
</dbReference>
<evidence type="ECO:0000313" key="2">
    <source>
        <dbReference type="EMBL" id="MBB3702341.1"/>
    </source>
</evidence>
<dbReference type="AlphaFoldDB" id="A0A7W5YFN9"/>
<evidence type="ECO:0000256" key="1">
    <source>
        <dbReference type="SAM" id="MobiDB-lite"/>
    </source>
</evidence>
<evidence type="ECO:0000313" key="3">
    <source>
        <dbReference type="Proteomes" id="UP000541425"/>
    </source>
</evidence>
<dbReference type="EMBL" id="JACICA010000003">
    <property type="protein sequence ID" value="MBB3702341.1"/>
    <property type="molecule type" value="Genomic_DNA"/>
</dbReference>
<feature type="compositionally biased region" description="Acidic residues" evidence="1">
    <location>
        <begin position="47"/>
        <end position="56"/>
    </location>
</feature>
<proteinExistence type="predicted"/>
<gene>
    <name evidence="2" type="ORF">FHS60_000799</name>
</gene>
<protein>
    <recommendedName>
        <fullName evidence="4">Toxin PIN</fullName>
    </recommendedName>
</protein>
<evidence type="ECO:0008006" key="4">
    <source>
        <dbReference type="Google" id="ProtNLM"/>
    </source>
</evidence>
<name>A0A7W5YFN9_9BACT</name>
<reference evidence="2 3" key="1">
    <citation type="submission" date="2020-08" db="EMBL/GenBank/DDBJ databases">
        <title>Genomic Encyclopedia of Type Strains, Phase IV (KMG-IV): sequencing the most valuable type-strain genomes for metagenomic binning, comparative biology and taxonomic classification.</title>
        <authorList>
            <person name="Goeker M."/>
        </authorList>
    </citation>
    <scope>NUCLEOTIDE SEQUENCE [LARGE SCALE GENOMIC DNA]</scope>
    <source>
        <strain evidence="2 3">DSM 22548</strain>
    </source>
</reference>